<dbReference type="RefSeq" id="WP_200808678.1">
    <property type="nucleotide sequence ID" value="NZ_FWZX01000034.1"/>
</dbReference>
<accession>A0A1Y6CMJ1</accession>
<sequence length="330" mass="35523">MSLPAHLETCWVVSDGKAGMEIQCLGLAEALGLEPQTRRIVTRRPWRWLPPLLWRDPLRAIDGRRGDPLDPPWPDLLIATGRQAVAPALAIRRASRRDGRGGRQPSFVVQIQNPTVDPARFDLVVAPAHDRLTGDNVLVTLGAMNRITPARLAEAAEGFAARVATLPRPYVVALIGGANKVYSLPAARARELGEQLGAATRALGGSLLVTPSRRTPTAALAALKAGIGETPSLIWDGSGENPYFAFLGLADALVVTADSVNMLSEAASTGRPVHLADLPGGSAKFRRFHRAMLEGGYLRPFAGRIEQWSYPRLDETARVAQAIRQRLGLA</sequence>
<reference evidence="1 2" key="1">
    <citation type="submission" date="2017-04" db="EMBL/GenBank/DDBJ databases">
        <authorList>
            <person name="Afonso C.L."/>
            <person name="Miller P.J."/>
            <person name="Scott M.A."/>
            <person name="Spackman E."/>
            <person name="Goraichik I."/>
            <person name="Dimitrov K.M."/>
            <person name="Suarez D.L."/>
            <person name="Swayne D.E."/>
        </authorList>
    </citation>
    <scope>NUCLEOTIDE SEQUENCE [LARGE SCALE GENOMIC DNA]</scope>
    <source>
        <strain evidence="1 2">USBA 355</strain>
    </source>
</reference>
<proteinExistence type="predicted"/>
<evidence type="ECO:0000313" key="1">
    <source>
        <dbReference type="EMBL" id="SMF75402.1"/>
    </source>
</evidence>
<keyword evidence="2" id="KW-1185">Reference proteome</keyword>
<evidence type="ECO:0008006" key="3">
    <source>
        <dbReference type="Google" id="ProtNLM"/>
    </source>
</evidence>
<evidence type="ECO:0000313" key="2">
    <source>
        <dbReference type="Proteomes" id="UP000192917"/>
    </source>
</evidence>
<dbReference type="Proteomes" id="UP000192917">
    <property type="component" value="Unassembled WGS sequence"/>
</dbReference>
<dbReference type="PANTHER" id="PTHR33986:SF15">
    <property type="entry name" value="MITOCHONDRIAL FISSION PROTEIN ELM1"/>
    <property type="match status" value="1"/>
</dbReference>
<name>A0A1Y6CMJ1_9PROT</name>
<dbReference type="PANTHER" id="PTHR33986">
    <property type="entry name" value="OS02G0535700 PROTEIN"/>
    <property type="match status" value="1"/>
</dbReference>
<dbReference type="STRING" id="560819.SAMN05428998_13414"/>
<dbReference type="InterPro" id="IPR009367">
    <property type="entry name" value="Elm1-like"/>
</dbReference>
<gene>
    <name evidence="1" type="ORF">SAMN05428998_13414</name>
</gene>
<organism evidence="1 2">
    <name type="scientific">Tistlia consotensis USBA 355</name>
    <dbReference type="NCBI Taxonomy" id="560819"/>
    <lineage>
        <taxon>Bacteria</taxon>
        <taxon>Pseudomonadati</taxon>
        <taxon>Pseudomonadota</taxon>
        <taxon>Alphaproteobacteria</taxon>
        <taxon>Rhodospirillales</taxon>
        <taxon>Rhodovibrionaceae</taxon>
        <taxon>Tistlia</taxon>
    </lineage>
</organism>
<dbReference type="EMBL" id="FWZX01000034">
    <property type="protein sequence ID" value="SMF75402.1"/>
    <property type="molecule type" value="Genomic_DNA"/>
</dbReference>
<dbReference type="Pfam" id="PF06258">
    <property type="entry name" value="Mito_fiss_Elm1"/>
    <property type="match status" value="1"/>
</dbReference>
<dbReference type="AlphaFoldDB" id="A0A1Y6CMJ1"/>
<protein>
    <recommendedName>
        <fullName evidence="3">Nucleoside-diphosphate sugar epimerase</fullName>
    </recommendedName>
</protein>